<evidence type="ECO:0000313" key="8">
    <source>
        <dbReference type="Proteomes" id="UP000631114"/>
    </source>
</evidence>
<keyword evidence="4" id="KW-0968">Cytoplasmic vesicle</keyword>
<dbReference type="SMART" id="SM00273">
    <property type="entry name" value="ENTH"/>
    <property type="match status" value="1"/>
</dbReference>
<dbReference type="InterPro" id="IPR008942">
    <property type="entry name" value="ENTH_VHS"/>
</dbReference>
<evidence type="ECO:0000256" key="3">
    <source>
        <dbReference type="ARBA" id="ARBA00023034"/>
    </source>
</evidence>
<dbReference type="Proteomes" id="UP000631114">
    <property type="component" value="Unassembled WGS sequence"/>
</dbReference>
<evidence type="ECO:0000313" key="7">
    <source>
        <dbReference type="EMBL" id="KAF9605690.1"/>
    </source>
</evidence>
<evidence type="ECO:0000259" key="6">
    <source>
        <dbReference type="PROSITE" id="PS50942"/>
    </source>
</evidence>
<dbReference type="GO" id="GO:0006897">
    <property type="term" value="P:endocytosis"/>
    <property type="evidence" value="ECO:0007669"/>
    <property type="project" value="TreeGrafter"/>
</dbReference>
<dbReference type="Gene3D" id="1.25.40.90">
    <property type="match status" value="1"/>
</dbReference>
<dbReference type="GO" id="GO:0030125">
    <property type="term" value="C:clathrin vesicle coat"/>
    <property type="evidence" value="ECO:0007669"/>
    <property type="project" value="TreeGrafter"/>
</dbReference>
<feature type="domain" description="ENTH" evidence="6">
    <location>
        <begin position="26"/>
        <end position="159"/>
    </location>
</feature>
<name>A0A835HRK3_9MAGN</name>
<dbReference type="PROSITE" id="PS50942">
    <property type="entry name" value="ENTH"/>
    <property type="match status" value="1"/>
</dbReference>
<evidence type="ECO:0000256" key="1">
    <source>
        <dbReference type="ARBA" id="ARBA00004132"/>
    </source>
</evidence>
<dbReference type="GO" id="GO:0005886">
    <property type="term" value="C:plasma membrane"/>
    <property type="evidence" value="ECO:0007669"/>
    <property type="project" value="TreeGrafter"/>
</dbReference>
<evidence type="ECO:0000256" key="2">
    <source>
        <dbReference type="ARBA" id="ARBA00004555"/>
    </source>
</evidence>
<feature type="compositionally biased region" description="Low complexity" evidence="5">
    <location>
        <begin position="177"/>
        <end position="205"/>
    </location>
</feature>
<comment type="subcellular location">
    <subcellularLocation>
        <location evidence="1">Cytoplasmic vesicle</location>
        <location evidence="1">Clathrin-coated vesicle</location>
    </subcellularLocation>
    <subcellularLocation>
        <location evidence="2">Golgi apparatus</location>
    </subcellularLocation>
</comment>
<dbReference type="OrthoDB" id="4033880at2759"/>
<dbReference type="GO" id="GO:0005794">
    <property type="term" value="C:Golgi apparatus"/>
    <property type="evidence" value="ECO:0007669"/>
    <property type="project" value="UniProtKB-SubCell"/>
</dbReference>
<dbReference type="GO" id="GO:0005543">
    <property type="term" value="F:phospholipid binding"/>
    <property type="evidence" value="ECO:0007669"/>
    <property type="project" value="TreeGrafter"/>
</dbReference>
<evidence type="ECO:0000256" key="5">
    <source>
        <dbReference type="SAM" id="MobiDB-lite"/>
    </source>
</evidence>
<evidence type="ECO:0000256" key="4">
    <source>
        <dbReference type="ARBA" id="ARBA00023329"/>
    </source>
</evidence>
<accession>A0A835HRK3</accession>
<comment type="caution">
    <text evidence="7">The sequence shown here is derived from an EMBL/GenBank/DDBJ whole genome shotgun (WGS) entry which is preliminary data.</text>
</comment>
<dbReference type="PANTHER" id="PTHR12276">
    <property type="entry name" value="EPSIN/ENT-RELATED"/>
    <property type="match status" value="1"/>
</dbReference>
<keyword evidence="8" id="KW-1185">Reference proteome</keyword>
<proteinExistence type="predicted"/>
<dbReference type="SUPFAM" id="SSF48464">
    <property type="entry name" value="ENTH/VHS domain"/>
    <property type="match status" value="1"/>
</dbReference>
<organism evidence="7 8">
    <name type="scientific">Coptis chinensis</name>
    <dbReference type="NCBI Taxonomy" id="261450"/>
    <lineage>
        <taxon>Eukaryota</taxon>
        <taxon>Viridiplantae</taxon>
        <taxon>Streptophyta</taxon>
        <taxon>Embryophyta</taxon>
        <taxon>Tracheophyta</taxon>
        <taxon>Spermatophyta</taxon>
        <taxon>Magnoliopsida</taxon>
        <taxon>Ranunculales</taxon>
        <taxon>Ranunculaceae</taxon>
        <taxon>Coptidoideae</taxon>
        <taxon>Coptis</taxon>
    </lineage>
</organism>
<dbReference type="InterPro" id="IPR013809">
    <property type="entry name" value="ENTH"/>
</dbReference>
<sequence length="328" mass="37174">MGTLILSEMRKRASGFLHEKYKSARLALTDVTPAELLTEEATNGDPWGPDAKTMTRITEASFDVDDYWRIVDVLHGRFYYFDWKQWRQSYKALVLLEFLLTHGPEDFAEEFQCDIDAVRDLGTFRHIDETGFNWGASTQKKSERILKLLRGGEFFKEARLKALKVTKEIKGFGNLLASPSSSSPSTPSSASSFGNSGTSFGSYSTNSTPKWTDSDDFNKQEFQHNKDYFTEHSSHGELLKSKSHTLDDAMNENLKKLHLWDYRPMEETGSLLDSKEKGKEEMKDQRQGLLDGIRSRLAGGGSPSKLRSISDVGKGMKKKFDRQFSMGN</sequence>
<dbReference type="CDD" id="cd03571">
    <property type="entry name" value="ENTH"/>
    <property type="match status" value="1"/>
</dbReference>
<dbReference type="GO" id="GO:0005768">
    <property type="term" value="C:endosome"/>
    <property type="evidence" value="ECO:0007669"/>
    <property type="project" value="TreeGrafter"/>
</dbReference>
<keyword evidence="3" id="KW-0333">Golgi apparatus</keyword>
<gene>
    <name evidence="7" type="ORF">IFM89_018033</name>
</gene>
<dbReference type="GO" id="GO:0030276">
    <property type="term" value="F:clathrin binding"/>
    <property type="evidence" value="ECO:0007669"/>
    <property type="project" value="TreeGrafter"/>
</dbReference>
<protein>
    <recommendedName>
        <fullName evidence="6">ENTH domain-containing protein</fullName>
    </recommendedName>
</protein>
<feature type="region of interest" description="Disordered" evidence="5">
    <location>
        <begin position="293"/>
        <end position="328"/>
    </location>
</feature>
<reference evidence="7 8" key="1">
    <citation type="submission" date="2020-10" db="EMBL/GenBank/DDBJ databases">
        <title>The Coptis chinensis genome and diversification of protoberbering-type alkaloids.</title>
        <authorList>
            <person name="Wang B."/>
            <person name="Shu S."/>
            <person name="Song C."/>
            <person name="Liu Y."/>
        </authorList>
    </citation>
    <scope>NUCLEOTIDE SEQUENCE [LARGE SCALE GENOMIC DNA]</scope>
    <source>
        <strain evidence="7">HL-2020</strain>
        <tissue evidence="7">Leaf</tissue>
    </source>
</reference>
<feature type="region of interest" description="Disordered" evidence="5">
    <location>
        <begin position="176"/>
        <end position="205"/>
    </location>
</feature>
<dbReference type="PANTHER" id="PTHR12276:SF95">
    <property type="entry name" value="ENTH_VHS FAMILY PROTEIN"/>
    <property type="match status" value="1"/>
</dbReference>
<dbReference type="AlphaFoldDB" id="A0A835HRK3"/>
<dbReference type="EMBL" id="JADFTS010000005">
    <property type="protein sequence ID" value="KAF9605690.1"/>
    <property type="molecule type" value="Genomic_DNA"/>
</dbReference>
<dbReference type="Pfam" id="PF01417">
    <property type="entry name" value="ENTH"/>
    <property type="match status" value="1"/>
</dbReference>